<dbReference type="STRING" id="31234.E3N3M4"/>
<dbReference type="InterPro" id="IPR051649">
    <property type="entry name" value="CUT_Homeobox"/>
</dbReference>
<keyword evidence="4" id="KW-0371">Homeobox</keyword>
<dbReference type="PANTHER" id="PTHR14057:SF32">
    <property type="entry name" value="HOMEOBOX PROTEIN CEH-21-RELATED"/>
    <property type="match status" value="1"/>
</dbReference>
<feature type="domain" description="CUT" evidence="8">
    <location>
        <begin position="234"/>
        <end position="321"/>
    </location>
</feature>
<dbReference type="Pfam" id="PF02376">
    <property type="entry name" value="CUT"/>
    <property type="match status" value="2"/>
</dbReference>
<organism evidence="10">
    <name type="scientific">Caenorhabditis remanei</name>
    <name type="common">Caenorhabditis vulgaris</name>
    <dbReference type="NCBI Taxonomy" id="31234"/>
    <lineage>
        <taxon>Eukaryota</taxon>
        <taxon>Metazoa</taxon>
        <taxon>Ecdysozoa</taxon>
        <taxon>Nematoda</taxon>
        <taxon>Chromadorea</taxon>
        <taxon>Rhabditida</taxon>
        <taxon>Rhabditina</taxon>
        <taxon>Rhabditomorpha</taxon>
        <taxon>Rhabditoidea</taxon>
        <taxon>Rhabditidae</taxon>
        <taxon>Peloderinae</taxon>
        <taxon>Caenorhabditis</taxon>
    </lineage>
</organism>
<gene>
    <name evidence="9" type="ORF">CRE_21436</name>
</gene>
<protein>
    <recommendedName>
        <fullName evidence="8">CUT domain-containing protein</fullName>
    </recommendedName>
</protein>
<evidence type="ECO:0000256" key="5">
    <source>
        <dbReference type="ARBA" id="ARBA00023163"/>
    </source>
</evidence>
<proteinExistence type="predicted"/>
<keyword evidence="3" id="KW-0238">DNA-binding</keyword>
<dbReference type="Proteomes" id="UP000008281">
    <property type="component" value="Unassembled WGS sequence"/>
</dbReference>
<accession>E3N3M4</accession>
<name>E3N3M4_CAERE</name>
<feature type="domain" description="CUT" evidence="8">
    <location>
        <begin position="97"/>
        <end position="183"/>
    </location>
</feature>
<dbReference type="InParanoid" id="E3N3M4"/>
<dbReference type="InterPro" id="IPR003350">
    <property type="entry name" value="CUT_dom"/>
</dbReference>
<feature type="compositionally biased region" description="Polar residues" evidence="7">
    <location>
        <begin position="1"/>
        <end position="24"/>
    </location>
</feature>
<dbReference type="HOGENOM" id="CLU_032170_0_0_1"/>
<dbReference type="PANTHER" id="PTHR14057">
    <property type="entry name" value="TRANSCRIPTION FACTOR ONECUT"/>
    <property type="match status" value="1"/>
</dbReference>
<feature type="compositionally biased region" description="Polar residues" evidence="7">
    <location>
        <begin position="200"/>
        <end position="211"/>
    </location>
</feature>
<feature type="compositionally biased region" description="Low complexity" evidence="7">
    <location>
        <begin position="219"/>
        <end position="228"/>
    </location>
</feature>
<dbReference type="GO" id="GO:0000978">
    <property type="term" value="F:RNA polymerase II cis-regulatory region sequence-specific DNA binding"/>
    <property type="evidence" value="ECO:0007669"/>
    <property type="project" value="TreeGrafter"/>
</dbReference>
<evidence type="ECO:0000256" key="2">
    <source>
        <dbReference type="ARBA" id="ARBA00023015"/>
    </source>
</evidence>
<feature type="region of interest" description="Disordered" evidence="7">
    <location>
        <begin position="1"/>
        <end position="45"/>
    </location>
</feature>
<reference evidence="9" key="1">
    <citation type="submission" date="2007-07" db="EMBL/GenBank/DDBJ databases">
        <title>PCAP assembly of the Caenorhabditis remanei genome.</title>
        <authorList>
            <consortium name="The Caenorhabditis remanei Sequencing Consortium"/>
            <person name="Wilson R.K."/>
        </authorList>
    </citation>
    <scope>NUCLEOTIDE SEQUENCE [LARGE SCALE GENOMIC DNA]</scope>
    <source>
        <strain evidence="9">PB4641</strain>
    </source>
</reference>
<dbReference type="AlphaFoldDB" id="E3N3M4"/>
<evidence type="ECO:0000256" key="4">
    <source>
        <dbReference type="ARBA" id="ARBA00023155"/>
    </source>
</evidence>
<evidence type="ECO:0000313" key="9">
    <source>
        <dbReference type="EMBL" id="EFO85157.1"/>
    </source>
</evidence>
<evidence type="ECO:0000256" key="1">
    <source>
        <dbReference type="ARBA" id="ARBA00004123"/>
    </source>
</evidence>
<sequence length="344" mass="39232">MIPINNQQTPDNSNNPQSKLTNVKNQKKPDGSGILKRNKVENPDQDELIPTVKKIKKEDFGVENSTSVGMSGGRKWMLRTDSHSSAISDEMPLEYLNTPIIDEDDMNAERIVREIREWLSLGLCSQEFFPSHILDVDKRRFDYVIAFPQEYFSLASGRKLFVRMYNWLKMSGDLKMKILSLDLSGNKNASSMEVPENKENASPQPETSSDSGDVPPTPDLSSNTSTTDSDMVTKIINRPVSFVDTKNVSIEVKRWLEISQVCEEWFATKLLKRWRSTLTDAINNPKDWNDGIRNNNNMYARIHNWMSMTEEQRQEILRLLNAPITDTSQTDLSLGGILEELPKS</sequence>
<dbReference type="GO" id="GO:0000981">
    <property type="term" value="F:DNA-binding transcription factor activity, RNA polymerase II-specific"/>
    <property type="evidence" value="ECO:0007669"/>
    <property type="project" value="TreeGrafter"/>
</dbReference>
<keyword evidence="6" id="KW-0539">Nucleus</keyword>
<evidence type="ECO:0000256" key="7">
    <source>
        <dbReference type="SAM" id="MobiDB-lite"/>
    </source>
</evidence>
<comment type="subcellular location">
    <subcellularLocation>
        <location evidence="1">Nucleus</location>
    </subcellularLocation>
</comment>
<dbReference type="EMBL" id="DS268520">
    <property type="protein sequence ID" value="EFO85157.1"/>
    <property type="molecule type" value="Genomic_DNA"/>
</dbReference>
<keyword evidence="10" id="KW-1185">Reference proteome</keyword>
<dbReference type="PROSITE" id="PS51042">
    <property type="entry name" value="CUT"/>
    <property type="match status" value="2"/>
</dbReference>
<evidence type="ECO:0000313" key="10">
    <source>
        <dbReference type="Proteomes" id="UP000008281"/>
    </source>
</evidence>
<dbReference type="SUPFAM" id="SSF47413">
    <property type="entry name" value="lambda repressor-like DNA-binding domains"/>
    <property type="match status" value="2"/>
</dbReference>
<dbReference type="InterPro" id="IPR010982">
    <property type="entry name" value="Lambda_DNA-bd_dom_sf"/>
</dbReference>
<dbReference type="Gene3D" id="1.10.260.40">
    <property type="entry name" value="lambda repressor-like DNA-binding domains"/>
    <property type="match status" value="2"/>
</dbReference>
<keyword evidence="5" id="KW-0804">Transcription</keyword>
<feature type="region of interest" description="Disordered" evidence="7">
    <location>
        <begin position="189"/>
        <end position="228"/>
    </location>
</feature>
<evidence type="ECO:0000256" key="6">
    <source>
        <dbReference type="ARBA" id="ARBA00023242"/>
    </source>
</evidence>
<dbReference type="GO" id="GO:0005634">
    <property type="term" value="C:nucleus"/>
    <property type="evidence" value="ECO:0007669"/>
    <property type="project" value="UniProtKB-SubCell"/>
</dbReference>
<evidence type="ECO:0000256" key="3">
    <source>
        <dbReference type="ARBA" id="ARBA00023125"/>
    </source>
</evidence>
<evidence type="ECO:0000259" key="8">
    <source>
        <dbReference type="PROSITE" id="PS51042"/>
    </source>
</evidence>
<keyword evidence="2" id="KW-0805">Transcription regulation</keyword>